<comment type="caution">
    <text evidence="1">The sequence shown here is derived from an EMBL/GenBank/DDBJ whole genome shotgun (WGS) entry which is preliminary data.</text>
</comment>
<feature type="non-terminal residue" evidence="1">
    <location>
        <position position="80"/>
    </location>
</feature>
<proteinExistence type="predicted"/>
<name>A0A9P6K0K3_9FUNG</name>
<feature type="non-terminal residue" evidence="1">
    <location>
        <position position="1"/>
    </location>
</feature>
<protein>
    <submittedName>
        <fullName evidence="1">Uncharacterized protein</fullName>
    </submittedName>
</protein>
<accession>A0A9P6K0K3</accession>
<sequence length="80" mass="10135">HLDRSIMGVMEGILPDMVISMDRLRRRQWATEHSHHRRLLHAEEIREWEEHQRLQWMQRLLLLLLQRRTPRPHIIYYHRR</sequence>
<dbReference type="EMBL" id="JAABOA010007531">
    <property type="protein sequence ID" value="KAF9540694.1"/>
    <property type="molecule type" value="Genomic_DNA"/>
</dbReference>
<dbReference type="AlphaFoldDB" id="A0A9P6K0K3"/>
<reference evidence="1" key="1">
    <citation type="journal article" date="2020" name="Fungal Divers.">
        <title>Resolving the Mortierellaceae phylogeny through synthesis of multi-gene phylogenetics and phylogenomics.</title>
        <authorList>
            <person name="Vandepol N."/>
            <person name="Liber J."/>
            <person name="Desiro A."/>
            <person name="Na H."/>
            <person name="Kennedy M."/>
            <person name="Barry K."/>
            <person name="Grigoriev I.V."/>
            <person name="Miller A.N."/>
            <person name="O'Donnell K."/>
            <person name="Stajich J.E."/>
            <person name="Bonito G."/>
        </authorList>
    </citation>
    <scope>NUCLEOTIDE SEQUENCE</scope>
    <source>
        <strain evidence="1">KOD1015</strain>
    </source>
</reference>
<evidence type="ECO:0000313" key="1">
    <source>
        <dbReference type="EMBL" id="KAF9540694.1"/>
    </source>
</evidence>
<dbReference type="Proteomes" id="UP000780801">
    <property type="component" value="Unassembled WGS sequence"/>
</dbReference>
<keyword evidence="2" id="KW-1185">Reference proteome</keyword>
<organism evidence="1 2">
    <name type="scientific">Lunasporangiospora selenospora</name>
    <dbReference type="NCBI Taxonomy" id="979761"/>
    <lineage>
        <taxon>Eukaryota</taxon>
        <taxon>Fungi</taxon>
        <taxon>Fungi incertae sedis</taxon>
        <taxon>Mucoromycota</taxon>
        <taxon>Mortierellomycotina</taxon>
        <taxon>Mortierellomycetes</taxon>
        <taxon>Mortierellales</taxon>
        <taxon>Mortierellaceae</taxon>
        <taxon>Lunasporangiospora</taxon>
    </lineage>
</organism>
<gene>
    <name evidence="1" type="ORF">BGW38_009859</name>
</gene>
<evidence type="ECO:0000313" key="2">
    <source>
        <dbReference type="Proteomes" id="UP000780801"/>
    </source>
</evidence>